<evidence type="ECO:0000313" key="1">
    <source>
        <dbReference type="EMBL" id="KAG8008714.1"/>
    </source>
</evidence>
<proteinExistence type="predicted"/>
<protein>
    <submittedName>
        <fullName evidence="1">Uncharacterized protein</fullName>
    </submittedName>
</protein>
<dbReference type="Proteomes" id="UP000805704">
    <property type="component" value="Chromosome 18"/>
</dbReference>
<sequence length="432" mass="46624">MTEQLEKQHSPGTFNLPPQDLTAPAEGSKGQQPKAGGSAAPTNGSSYPDLSPLNPPKETTYQIENFAQAFGSQFKSGRRTPLSYGSDPGAEVDHRIRTPVSEFSGYTSLLADVSEPVDKTFKPNEGFSGATVLELQPLSTRAKGVKATVEITFQADATIDESTVKDKMNSAAECTGCPLEGATFATKSLCESKPCDLGSTTCVSADGNYSCNCKDGYIETNLTSRVCIAACLIGEEAKDGECIKLPKKGPKKSKEADIGMSQVNQPNTKAPMTSNFSNGYREPANGIANSAANTGMQRFPRAATNNNWESRTNLDMTPSNSRQNLIPASRTSRYDDDDDAAPYAQVRPQSSLYSQARPQSNLYAQTRPQSNPYAQTQPQSSLYAQTKPQSNPYALPRPQSNPYAQTRPQSNPYASSQGQSTSYFSEDVGRRY</sequence>
<organism evidence="1 2">
    <name type="scientific">Nibea albiflora</name>
    <name type="common">Yellow drum</name>
    <name type="synonym">Corvina albiflora</name>
    <dbReference type="NCBI Taxonomy" id="240163"/>
    <lineage>
        <taxon>Eukaryota</taxon>
        <taxon>Metazoa</taxon>
        <taxon>Chordata</taxon>
        <taxon>Craniata</taxon>
        <taxon>Vertebrata</taxon>
        <taxon>Euteleostomi</taxon>
        <taxon>Actinopterygii</taxon>
        <taxon>Neopterygii</taxon>
        <taxon>Teleostei</taxon>
        <taxon>Neoteleostei</taxon>
        <taxon>Acanthomorphata</taxon>
        <taxon>Eupercaria</taxon>
        <taxon>Sciaenidae</taxon>
        <taxon>Nibea</taxon>
    </lineage>
</organism>
<reference evidence="1" key="1">
    <citation type="submission" date="2020-04" db="EMBL/GenBank/DDBJ databases">
        <title>A chromosome-scale assembly and high-density genetic map of the yellow drum (Nibea albiflora) genome.</title>
        <authorList>
            <person name="Xu D."/>
            <person name="Zhang W."/>
            <person name="Chen R."/>
            <person name="Tan P."/>
            <person name="Wang L."/>
            <person name="Song H."/>
            <person name="Tian L."/>
            <person name="Zhu Q."/>
            <person name="Wang B."/>
        </authorList>
    </citation>
    <scope>NUCLEOTIDE SEQUENCE</scope>
    <source>
        <strain evidence="1">ZJHYS-2018</strain>
    </source>
</reference>
<keyword evidence="2" id="KW-1185">Reference proteome</keyword>
<dbReference type="EMBL" id="CM024806">
    <property type="protein sequence ID" value="KAG8008714.1"/>
    <property type="molecule type" value="Genomic_DNA"/>
</dbReference>
<comment type="caution">
    <text evidence="1">The sequence shown here is derived from an EMBL/GenBank/DDBJ whole genome shotgun (WGS) entry which is preliminary data.</text>
</comment>
<accession>A0ACB7F2H9</accession>
<gene>
    <name evidence="1" type="ORF">GBF38_010313</name>
</gene>
<name>A0ACB7F2H9_NIBAL</name>
<evidence type="ECO:0000313" key="2">
    <source>
        <dbReference type="Proteomes" id="UP000805704"/>
    </source>
</evidence>